<dbReference type="AlphaFoldDB" id="A0A645FX30"/>
<evidence type="ECO:0000259" key="1">
    <source>
        <dbReference type="Pfam" id="PF11823"/>
    </source>
</evidence>
<proteinExistence type="predicted"/>
<name>A0A645FX30_9ZZZZ</name>
<feature type="domain" description="Putative Se/S carrier protein-like" evidence="1">
    <location>
        <begin position="4"/>
        <end position="70"/>
    </location>
</feature>
<dbReference type="EMBL" id="VSSQ01063433">
    <property type="protein sequence ID" value="MPN16473.1"/>
    <property type="molecule type" value="Genomic_DNA"/>
</dbReference>
<sequence length="84" mass="9576">MTNFYVLFESHTYGMALYRYCRDRNICVRISPTPRAASVCCGMSLLVSPEDIEAVRKCIEESGIAVLKVVELPQQINPKRDIYC</sequence>
<comment type="caution">
    <text evidence="2">The sequence shown here is derived from an EMBL/GenBank/DDBJ whole genome shotgun (WGS) entry which is preliminary data.</text>
</comment>
<reference evidence="2" key="1">
    <citation type="submission" date="2019-08" db="EMBL/GenBank/DDBJ databases">
        <authorList>
            <person name="Kucharzyk K."/>
            <person name="Murdoch R.W."/>
            <person name="Higgins S."/>
            <person name="Loffler F."/>
        </authorList>
    </citation>
    <scope>NUCLEOTIDE SEQUENCE</scope>
</reference>
<gene>
    <name evidence="2" type="ORF">SDC9_163817</name>
</gene>
<protein>
    <recommendedName>
        <fullName evidence="1">Putative Se/S carrier protein-like domain-containing protein</fullName>
    </recommendedName>
</protein>
<dbReference type="Pfam" id="PF11823">
    <property type="entry name" value="Se_S_carrier"/>
    <property type="match status" value="1"/>
</dbReference>
<dbReference type="InterPro" id="IPR021778">
    <property type="entry name" value="Se/S_carrier-like"/>
</dbReference>
<accession>A0A645FX30</accession>
<evidence type="ECO:0000313" key="2">
    <source>
        <dbReference type="EMBL" id="MPN16473.1"/>
    </source>
</evidence>
<organism evidence="2">
    <name type="scientific">bioreactor metagenome</name>
    <dbReference type="NCBI Taxonomy" id="1076179"/>
    <lineage>
        <taxon>unclassified sequences</taxon>
        <taxon>metagenomes</taxon>
        <taxon>ecological metagenomes</taxon>
    </lineage>
</organism>